<feature type="region of interest" description="Disordered" evidence="1">
    <location>
        <begin position="205"/>
        <end position="304"/>
    </location>
</feature>
<keyword evidence="3" id="KW-1185">Reference proteome</keyword>
<dbReference type="InterPro" id="IPR035979">
    <property type="entry name" value="RBD_domain_sf"/>
</dbReference>
<dbReference type="GO" id="GO:0003676">
    <property type="term" value="F:nucleic acid binding"/>
    <property type="evidence" value="ECO:0007669"/>
    <property type="project" value="InterPro"/>
</dbReference>
<dbReference type="Proteomes" id="UP000235145">
    <property type="component" value="Unassembled WGS sequence"/>
</dbReference>
<organism evidence="2 3">
    <name type="scientific">Lactuca sativa</name>
    <name type="common">Garden lettuce</name>
    <dbReference type="NCBI Taxonomy" id="4236"/>
    <lineage>
        <taxon>Eukaryota</taxon>
        <taxon>Viridiplantae</taxon>
        <taxon>Streptophyta</taxon>
        <taxon>Embryophyta</taxon>
        <taxon>Tracheophyta</taxon>
        <taxon>Spermatophyta</taxon>
        <taxon>Magnoliopsida</taxon>
        <taxon>eudicotyledons</taxon>
        <taxon>Gunneridae</taxon>
        <taxon>Pentapetalae</taxon>
        <taxon>asterids</taxon>
        <taxon>campanulids</taxon>
        <taxon>Asterales</taxon>
        <taxon>Asteraceae</taxon>
        <taxon>Cichorioideae</taxon>
        <taxon>Cichorieae</taxon>
        <taxon>Lactucinae</taxon>
        <taxon>Lactuca</taxon>
    </lineage>
</organism>
<name>A0A9R1XHQ6_LACSA</name>
<gene>
    <name evidence="2" type="ORF">LSAT_V11C400176010</name>
</gene>
<evidence type="ECO:0000313" key="2">
    <source>
        <dbReference type="EMBL" id="KAJ0213114.1"/>
    </source>
</evidence>
<dbReference type="EMBL" id="NBSK02000004">
    <property type="protein sequence ID" value="KAJ0213114.1"/>
    <property type="molecule type" value="Genomic_DNA"/>
</dbReference>
<dbReference type="AlphaFoldDB" id="A0A9R1XHQ6"/>
<feature type="compositionally biased region" description="Polar residues" evidence="1">
    <location>
        <begin position="278"/>
        <end position="304"/>
    </location>
</feature>
<comment type="caution">
    <text evidence="2">The sequence shown here is derived from an EMBL/GenBank/DDBJ whole genome shotgun (WGS) entry which is preliminary data.</text>
</comment>
<dbReference type="SUPFAM" id="SSF54928">
    <property type="entry name" value="RNA-binding domain, RBD"/>
    <property type="match status" value="1"/>
</dbReference>
<evidence type="ECO:0008006" key="4">
    <source>
        <dbReference type="Google" id="ProtNLM"/>
    </source>
</evidence>
<evidence type="ECO:0000256" key="1">
    <source>
        <dbReference type="SAM" id="MobiDB-lite"/>
    </source>
</evidence>
<proteinExistence type="predicted"/>
<reference evidence="2 3" key="1">
    <citation type="journal article" date="2017" name="Nat. Commun.">
        <title>Genome assembly with in vitro proximity ligation data and whole-genome triplication in lettuce.</title>
        <authorList>
            <person name="Reyes-Chin-Wo S."/>
            <person name="Wang Z."/>
            <person name="Yang X."/>
            <person name="Kozik A."/>
            <person name="Arikit S."/>
            <person name="Song C."/>
            <person name="Xia L."/>
            <person name="Froenicke L."/>
            <person name="Lavelle D.O."/>
            <person name="Truco M.J."/>
            <person name="Xia R."/>
            <person name="Zhu S."/>
            <person name="Xu C."/>
            <person name="Xu H."/>
            <person name="Xu X."/>
            <person name="Cox K."/>
            <person name="Korf I."/>
            <person name="Meyers B.C."/>
            <person name="Michelmore R.W."/>
        </authorList>
    </citation>
    <scope>NUCLEOTIDE SEQUENCE [LARGE SCALE GENOMIC DNA]</scope>
    <source>
        <strain evidence="3">cv. Salinas</strain>
        <tissue evidence="2">Seedlings</tissue>
    </source>
</reference>
<evidence type="ECO:0000313" key="3">
    <source>
        <dbReference type="Proteomes" id="UP000235145"/>
    </source>
</evidence>
<protein>
    <recommendedName>
        <fullName evidence="4">RRM domain-containing protein</fullName>
    </recommendedName>
</protein>
<accession>A0A9R1XHQ6</accession>
<sequence>MFNRYGTVVDVYIAKKINRLKKFFGFVRFIRVQEIPSFEKRLSVIYIGAQKIDVNVARFDRNKHENRGSNPSVTQEIPSMQQFKQAKSFDDAVRGTSPTVNDGSGKRITGIEGSKTPRKIIKMESHSGAIECMENTLVGEVENFQALMNGVPQHAWCEEAFSTIANTWGSLITIMEDIFESLKLSPVLTLNDFYQKMSWWDEGDIGENESINSDVPAQSEEGIRSPESSPVKSHREAVPSHGHPGRSSPLGHFIRRAQSPFLIKSPQPNPSLDLNKAPSHSNSSFTVEKPSGNNKVASPVIQNSRNVSSPISKFPSYIPNGASKSQELPSMATCALQQNFSQTQSMDSNDTSLEVAKTIAVGESIGFQETKSIEVKGKLDRQIWGSPSFQCEVIDPIGLSGGIASIWDLSLFNVTDSIKGEGFLVIRGTWLRLRKKVCFVNVYAPQEPAKKRILWKTGGHLAGLPTLACIYLLYPLLQRINGIKDSGFWISDPAAIKEVVFNHFARRFAEPYKSRPKFISPKFKKLPPQVAKHLEDPFSLDEIKAAI</sequence>